<dbReference type="GO" id="GO:0032259">
    <property type="term" value="P:methylation"/>
    <property type="evidence" value="ECO:0007669"/>
    <property type="project" value="UniProtKB-KW"/>
</dbReference>
<evidence type="ECO:0000313" key="2">
    <source>
        <dbReference type="EMBL" id="KIX12788.1"/>
    </source>
</evidence>
<name>A0A0D2HQN6_9BACT</name>
<dbReference type="AlphaFoldDB" id="A0A0D2HQN6"/>
<proteinExistence type="predicted"/>
<feature type="domain" description="Methyltransferase" evidence="1">
    <location>
        <begin position="42"/>
        <end position="140"/>
    </location>
</feature>
<keyword evidence="2" id="KW-0489">Methyltransferase</keyword>
<dbReference type="GO" id="GO:0008168">
    <property type="term" value="F:methyltransferase activity"/>
    <property type="evidence" value="ECO:0007669"/>
    <property type="project" value="UniProtKB-KW"/>
</dbReference>
<dbReference type="Gene3D" id="3.40.50.150">
    <property type="entry name" value="Vaccinia Virus protein VP39"/>
    <property type="match status" value="1"/>
</dbReference>
<dbReference type="Proteomes" id="UP000032233">
    <property type="component" value="Unassembled WGS sequence"/>
</dbReference>
<dbReference type="CDD" id="cd02440">
    <property type="entry name" value="AdoMet_MTases"/>
    <property type="match status" value="1"/>
</dbReference>
<dbReference type="STRING" id="1429043.X474_17290"/>
<comment type="caution">
    <text evidence="2">The sequence shown here is derived from an EMBL/GenBank/DDBJ whole genome shotgun (WGS) entry which is preliminary data.</text>
</comment>
<keyword evidence="2" id="KW-0808">Transferase</keyword>
<dbReference type="RefSeq" id="WP_044350159.1">
    <property type="nucleotide sequence ID" value="NZ_AZAC01000023.1"/>
</dbReference>
<organism evidence="2 3">
    <name type="scientific">Dethiosulfatarculus sandiegensis</name>
    <dbReference type="NCBI Taxonomy" id="1429043"/>
    <lineage>
        <taxon>Bacteria</taxon>
        <taxon>Pseudomonadati</taxon>
        <taxon>Thermodesulfobacteriota</taxon>
        <taxon>Desulfarculia</taxon>
        <taxon>Desulfarculales</taxon>
        <taxon>Desulfarculaceae</taxon>
        <taxon>Dethiosulfatarculus</taxon>
    </lineage>
</organism>
<sequence length="188" mass="20719">MAEKKRVCPIWVGYTFLLNPLRKILENPKAMLEPYVKPGMTVLETGCALGFFTLPLARMVGPSGKVVAVDVQQNMLDGLARRASRAGLSDRLELRLASDNSQNLADLGRTVDFVCALHMVHEVPSAESFFQEVGEVTKTGAKLLFIEPKGHVSKERFLQCIGFAEDAGFKFLADSSNPAKSRALFQKF</sequence>
<keyword evidence="3" id="KW-1185">Reference proteome</keyword>
<protein>
    <submittedName>
        <fullName evidence="2">Type 11 methyltransferase</fullName>
    </submittedName>
</protein>
<evidence type="ECO:0000259" key="1">
    <source>
        <dbReference type="Pfam" id="PF13649"/>
    </source>
</evidence>
<dbReference type="Pfam" id="PF13649">
    <property type="entry name" value="Methyltransf_25"/>
    <property type="match status" value="1"/>
</dbReference>
<evidence type="ECO:0000313" key="3">
    <source>
        <dbReference type="Proteomes" id="UP000032233"/>
    </source>
</evidence>
<dbReference type="InterPro" id="IPR029063">
    <property type="entry name" value="SAM-dependent_MTases_sf"/>
</dbReference>
<dbReference type="InParanoid" id="A0A0D2HQN6"/>
<gene>
    <name evidence="2" type="ORF">X474_17290</name>
</gene>
<accession>A0A0D2HQN6</accession>
<dbReference type="SUPFAM" id="SSF53335">
    <property type="entry name" value="S-adenosyl-L-methionine-dependent methyltransferases"/>
    <property type="match status" value="1"/>
</dbReference>
<reference evidence="2 3" key="1">
    <citation type="submission" date="2013-11" db="EMBL/GenBank/DDBJ databases">
        <title>Metagenomic analysis of a methanogenic consortium involved in long chain n-alkane degradation.</title>
        <authorList>
            <person name="Davidova I.A."/>
            <person name="Callaghan A.V."/>
            <person name="Wawrik B."/>
            <person name="Pruitt S."/>
            <person name="Marks C."/>
            <person name="Duncan K.E."/>
            <person name="Suflita J.M."/>
        </authorList>
    </citation>
    <scope>NUCLEOTIDE SEQUENCE [LARGE SCALE GENOMIC DNA]</scope>
    <source>
        <strain evidence="2 3">SPR</strain>
    </source>
</reference>
<dbReference type="InterPro" id="IPR041698">
    <property type="entry name" value="Methyltransf_25"/>
</dbReference>
<dbReference type="OrthoDB" id="9784101at2"/>
<dbReference type="EMBL" id="AZAC01000023">
    <property type="protein sequence ID" value="KIX12788.1"/>
    <property type="molecule type" value="Genomic_DNA"/>
</dbReference>